<evidence type="ECO:0000313" key="1">
    <source>
        <dbReference type="EMBL" id="THU54539.1"/>
    </source>
</evidence>
<dbReference type="Proteomes" id="UP000317650">
    <property type="component" value="Chromosome 10"/>
</dbReference>
<evidence type="ECO:0000313" key="2">
    <source>
        <dbReference type="Proteomes" id="UP000317650"/>
    </source>
</evidence>
<protein>
    <submittedName>
        <fullName evidence="1">Uncharacterized protein</fullName>
    </submittedName>
</protein>
<dbReference type="EMBL" id="PYDT01000008">
    <property type="protein sequence ID" value="THU54539.1"/>
    <property type="molecule type" value="Genomic_DNA"/>
</dbReference>
<reference evidence="1 2" key="1">
    <citation type="journal article" date="2019" name="Nat. Plants">
        <title>Genome sequencing of Musa balbisiana reveals subgenome evolution and function divergence in polyploid bananas.</title>
        <authorList>
            <person name="Yao X."/>
        </authorList>
    </citation>
    <scope>NUCLEOTIDE SEQUENCE [LARGE SCALE GENOMIC DNA]</scope>
    <source>
        <strain evidence="2">cv. DH-PKW</strain>
        <tissue evidence="1">Leaves</tissue>
    </source>
</reference>
<comment type="caution">
    <text evidence="1">The sequence shown here is derived from an EMBL/GenBank/DDBJ whole genome shotgun (WGS) entry which is preliminary data.</text>
</comment>
<dbReference type="AlphaFoldDB" id="A0A4S8J0S8"/>
<sequence length="185" mass="21031">MAMRRLEQRKRWSPSSSHLRFCGFFFAAFFAEGWRRLWPSTSSSNVADEEMKETAFFSLSKATRRRGAGDVTEAAYASFIYIYIYRRTARYALACCLEMMGYASADGKELLMSLSGLGAQMSADEVVILPIFADDSPFIPDSRLGVLRSIVTALLCGSSLQRRTLDLLYPHLQTCRDLRIYDFPR</sequence>
<gene>
    <name evidence="1" type="ORF">C4D60_Mb10t26160</name>
</gene>
<proteinExistence type="predicted"/>
<accession>A0A4S8J0S8</accession>
<organism evidence="1 2">
    <name type="scientific">Musa balbisiana</name>
    <name type="common">Banana</name>
    <dbReference type="NCBI Taxonomy" id="52838"/>
    <lineage>
        <taxon>Eukaryota</taxon>
        <taxon>Viridiplantae</taxon>
        <taxon>Streptophyta</taxon>
        <taxon>Embryophyta</taxon>
        <taxon>Tracheophyta</taxon>
        <taxon>Spermatophyta</taxon>
        <taxon>Magnoliopsida</taxon>
        <taxon>Liliopsida</taxon>
        <taxon>Zingiberales</taxon>
        <taxon>Musaceae</taxon>
        <taxon>Musa</taxon>
    </lineage>
</organism>
<keyword evidence="2" id="KW-1185">Reference proteome</keyword>
<name>A0A4S8J0S8_MUSBA</name>